<dbReference type="Pfam" id="PF03466">
    <property type="entry name" value="LysR_substrate"/>
    <property type="match status" value="1"/>
</dbReference>
<dbReference type="AlphaFoldDB" id="G9YFU2"/>
<keyword evidence="3" id="KW-0238">DNA-binding</keyword>
<keyword evidence="7" id="KW-1185">Reference proteome</keyword>
<reference evidence="6" key="1">
    <citation type="submission" date="2011-08" db="EMBL/GenBank/DDBJ databases">
        <authorList>
            <person name="Weinstock G."/>
            <person name="Sodergren E."/>
            <person name="Clifton S."/>
            <person name="Fulton L."/>
            <person name="Fulton B."/>
            <person name="Courtney L."/>
            <person name="Fronick C."/>
            <person name="Harrison M."/>
            <person name="Strong C."/>
            <person name="Farmer C."/>
            <person name="Delahaunty K."/>
            <person name="Markovic C."/>
            <person name="Hall O."/>
            <person name="Minx P."/>
            <person name="Tomlinson C."/>
            <person name="Mitreva M."/>
            <person name="Hou S."/>
            <person name="Chen J."/>
            <person name="Wollam A."/>
            <person name="Pepin K.H."/>
            <person name="Johnson M."/>
            <person name="Bhonagiri V."/>
            <person name="Zhang X."/>
            <person name="Suruliraj S."/>
            <person name="Warren W."/>
            <person name="Chinwalla A."/>
            <person name="Mardis E.R."/>
            <person name="Wilson R.K."/>
        </authorList>
    </citation>
    <scope>NUCLEOTIDE SEQUENCE [LARGE SCALE GENOMIC DNA]</scope>
    <source>
        <strain evidence="6">F0357</strain>
    </source>
</reference>
<dbReference type="Gene3D" id="1.10.10.10">
    <property type="entry name" value="Winged helix-like DNA-binding domain superfamily/Winged helix DNA-binding domain"/>
    <property type="match status" value="1"/>
</dbReference>
<dbReference type="PROSITE" id="PS50931">
    <property type="entry name" value="HTH_LYSR"/>
    <property type="match status" value="1"/>
</dbReference>
<feature type="domain" description="HTH lysR-type" evidence="5">
    <location>
        <begin position="4"/>
        <end position="61"/>
    </location>
</feature>
<dbReference type="Proteomes" id="UP000005481">
    <property type="component" value="Unassembled WGS sequence"/>
</dbReference>
<dbReference type="SUPFAM" id="SSF46785">
    <property type="entry name" value="Winged helix' DNA-binding domain"/>
    <property type="match status" value="1"/>
</dbReference>
<comment type="caution">
    <text evidence="6">The sequence shown here is derived from an EMBL/GenBank/DDBJ whole genome shotgun (WGS) entry which is preliminary data.</text>
</comment>
<evidence type="ECO:0000256" key="3">
    <source>
        <dbReference type="ARBA" id="ARBA00023125"/>
    </source>
</evidence>
<evidence type="ECO:0000259" key="5">
    <source>
        <dbReference type="PROSITE" id="PS50931"/>
    </source>
</evidence>
<dbReference type="OrthoDB" id="1631201at2"/>
<name>G9YFU2_9FIRM</name>
<dbReference type="PANTHER" id="PTHR30126">
    <property type="entry name" value="HTH-TYPE TRANSCRIPTIONAL REGULATOR"/>
    <property type="match status" value="1"/>
</dbReference>
<evidence type="ECO:0000256" key="2">
    <source>
        <dbReference type="ARBA" id="ARBA00023015"/>
    </source>
</evidence>
<dbReference type="InterPro" id="IPR005119">
    <property type="entry name" value="LysR_subst-bd"/>
</dbReference>
<dbReference type="Gene3D" id="3.40.190.10">
    <property type="entry name" value="Periplasmic binding protein-like II"/>
    <property type="match status" value="2"/>
</dbReference>
<dbReference type="eggNOG" id="COG0583">
    <property type="taxonomic scope" value="Bacteria"/>
</dbReference>
<sequence length="291" mass="33593">MELPNIQALKSFVIYGRLGNFTQAAREANVTQSAFSAQIKKLENVIGLPLIVRDTRGSMLTAEGKFFYKEAERILSELEQVMAAVRTAYESRRPELNIGIMRSMGDVLMNTHISYFKRHNPDFTVRVYDMEEEEIISDLYAGRIDAASVYAAAAEKWAAYETVPIGEDVFVYFAPRLTMSDTVKKEDILSQPLLRYPPKYFMDACMSDYLDGRRSVEEIQLSNPYAMIDYCRHNKAGFLVSKRLAEFMGIRRKCRNMYSPLHVPVWMVFKKENPKGEYIRCFVNYLLKKSL</sequence>
<dbReference type="STRING" id="861450.HMPREF0080_00505"/>
<dbReference type="PATRIC" id="fig|861450.3.peg.483"/>
<dbReference type="InterPro" id="IPR036388">
    <property type="entry name" value="WH-like_DNA-bd_sf"/>
</dbReference>
<organism evidence="6 7">
    <name type="scientific">Anaeroglobus geminatus F0357</name>
    <dbReference type="NCBI Taxonomy" id="861450"/>
    <lineage>
        <taxon>Bacteria</taxon>
        <taxon>Bacillati</taxon>
        <taxon>Bacillota</taxon>
        <taxon>Negativicutes</taxon>
        <taxon>Veillonellales</taxon>
        <taxon>Veillonellaceae</taxon>
        <taxon>Anaeroglobus</taxon>
    </lineage>
</organism>
<dbReference type="HOGENOM" id="CLU_039613_12_0_9"/>
<proteinExistence type="inferred from homology"/>
<dbReference type="PRINTS" id="PR00039">
    <property type="entry name" value="HTHLYSR"/>
</dbReference>
<keyword evidence="2" id="KW-0805">Transcription regulation</keyword>
<dbReference type="EMBL" id="AGCJ01000015">
    <property type="protein sequence ID" value="EHM42696.1"/>
    <property type="molecule type" value="Genomic_DNA"/>
</dbReference>
<dbReference type="SUPFAM" id="SSF53850">
    <property type="entry name" value="Periplasmic binding protein-like II"/>
    <property type="match status" value="1"/>
</dbReference>
<dbReference type="Pfam" id="PF00126">
    <property type="entry name" value="HTH_1"/>
    <property type="match status" value="1"/>
</dbReference>
<dbReference type="RefSeq" id="WP_006789489.1">
    <property type="nucleotide sequence ID" value="NZ_JH417571.1"/>
</dbReference>
<dbReference type="GO" id="GO:0000976">
    <property type="term" value="F:transcription cis-regulatory region binding"/>
    <property type="evidence" value="ECO:0007669"/>
    <property type="project" value="TreeGrafter"/>
</dbReference>
<dbReference type="FunFam" id="1.10.10.10:FF:000001">
    <property type="entry name" value="LysR family transcriptional regulator"/>
    <property type="match status" value="1"/>
</dbReference>
<evidence type="ECO:0000256" key="1">
    <source>
        <dbReference type="ARBA" id="ARBA00009437"/>
    </source>
</evidence>
<evidence type="ECO:0000313" key="7">
    <source>
        <dbReference type="Proteomes" id="UP000005481"/>
    </source>
</evidence>
<evidence type="ECO:0000313" key="6">
    <source>
        <dbReference type="EMBL" id="EHM42696.1"/>
    </source>
</evidence>
<dbReference type="PANTHER" id="PTHR30126:SF40">
    <property type="entry name" value="HTH-TYPE TRANSCRIPTIONAL REGULATOR GLTR"/>
    <property type="match status" value="1"/>
</dbReference>
<dbReference type="InterPro" id="IPR036390">
    <property type="entry name" value="WH_DNA-bd_sf"/>
</dbReference>
<comment type="similarity">
    <text evidence="1">Belongs to the LysR transcriptional regulatory family.</text>
</comment>
<gene>
    <name evidence="6" type="ORF">HMPREF0080_00505</name>
</gene>
<dbReference type="GO" id="GO:0003700">
    <property type="term" value="F:DNA-binding transcription factor activity"/>
    <property type="evidence" value="ECO:0007669"/>
    <property type="project" value="InterPro"/>
</dbReference>
<keyword evidence="4" id="KW-0804">Transcription</keyword>
<protein>
    <submittedName>
        <fullName evidence="6">Transcriptional regulator, LysR family</fullName>
    </submittedName>
</protein>
<accession>G9YFU2</accession>
<evidence type="ECO:0000256" key="4">
    <source>
        <dbReference type="ARBA" id="ARBA00023163"/>
    </source>
</evidence>
<dbReference type="InterPro" id="IPR000847">
    <property type="entry name" value="LysR_HTH_N"/>
</dbReference>